<name>A0AAV4W0K0_CAEEX</name>
<accession>A0AAV4W0K0</accession>
<organism evidence="2 3">
    <name type="scientific">Caerostris extrusa</name>
    <name type="common">Bark spider</name>
    <name type="synonym">Caerostris bankana</name>
    <dbReference type="NCBI Taxonomy" id="172846"/>
    <lineage>
        <taxon>Eukaryota</taxon>
        <taxon>Metazoa</taxon>
        <taxon>Ecdysozoa</taxon>
        <taxon>Arthropoda</taxon>
        <taxon>Chelicerata</taxon>
        <taxon>Arachnida</taxon>
        <taxon>Araneae</taxon>
        <taxon>Araneomorphae</taxon>
        <taxon>Entelegynae</taxon>
        <taxon>Araneoidea</taxon>
        <taxon>Araneidae</taxon>
        <taxon>Caerostris</taxon>
    </lineage>
</organism>
<reference evidence="2 3" key="1">
    <citation type="submission" date="2021-06" db="EMBL/GenBank/DDBJ databases">
        <title>Caerostris extrusa draft genome.</title>
        <authorList>
            <person name="Kono N."/>
            <person name="Arakawa K."/>
        </authorList>
    </citation>
    <scope>NUCLEOTIDE SEQUENCE [LARGE SCALE GENOMIC DNA]</scope>
</reference>
<gene>
    <name evidence="2" type="ORF">CEXT_158531</name>
</gene>
<evidence type="ECO:0000256" key="1">
    <source>
        <dbReference type="SAM" id="MobiDB-lite"/>
    </source>
</evidence>
<feature type="region of interest" description="Disordered" evidence="1">
    <location>
        <begin position="1"/>
        <end position="23"/>
    </location>
</feature>
<protein>
    <submittedName>
        <fullName evidence="2">Uncharacterized protein</fullName>
    </submittedName>
</protein>
<sequence>MNEPTSINHDHCHNKPQPPKAEERLTSVSNSSIFPLASVDKHADSGNYECCHSWARRETDFTRHRLPMGTHRDRFMDGFISAN</sequence>
<dbReference type="AlphaFoldDB" id="A0AAV4W0K0"/>
<dbReference type="Proteomes" id="UP001054945">
    <property type="component" value="Unassembled WGS sequence"/>
</dbReference>
<evidence type="ECO:0000313" key="2">
    <source>
        <dbReference type="EMBL" id="GIY75620.1"/>
    </source>
</evidence>
<proteinExistence type="predicted"/>
<evidence type="ECO:0000313" key="3">
    <source>
        <dbReference type="Proteomes" id="UP001054945"/>
    </source>
</evidence>
<keyword evidence="3" id="KW-1185">Reference proteome</keyword>
<comment type="caution">
    <text evidence="2">The sequence shown here is derived from an EMBL/GenBank/DDBJ whole genome shotgun (WGS) entry which is preliminary data.</text>
</comment>
<dbReference type="EMBL" id="BPLR01015369">
    <property type="protein sequence ID" value="GIY75620.1"/>
    <property type="molecule type" value="Genomic_DNA"/>
</dbReference>